<comment type="caution">
    <text evidence="13">The sequence shown here is derived from an EMBL/GenBank/DDBJ whole genome shotgun (WGS) entry which is preliminary data.</text>
</comment>
<evidence type="ECO:0000256" key="7">
    <source>
        <dbReference type="ARBA" id="ARBA00047334"/>
    </source>
</evidence>
<evidence type="ECO:0000256" key="11">
    <source>
        <dbReference type="RuleBase" id="RU004253"/>
    </source>
</evidence>
<accession>A0AAP8SN05</accession>
<dbReference type="NCBIfam" id="TIGR00693">
    <property type="entry name" value="thiE"/>
    <property type="match status" value="1"/>
</dbReference>
<evidence type="ECO:0000256" key="2">
    <source>
        <dbReference type="ARBA" id="ARBA00005165"/>
    </source>
</evidence>
<dbReference type="SUPFAM" id="SSF51391">
    <property type="entry name" value="Thiamin phosphate synthase"/>
    <property type="match status" value="1"/>
</dbReference>
<name>A0AAP8SN05_9GAMM</name>
<dbReference type="NCBIfam" id="NF002904">
    <property type="entry name" value="PRK03512.1"/>
    <property type="match status" value="1"/>
</dbReference>
<sequence>MARGYEVRDALVIARMALHQAIERAGPVNGQRGCPRPMGFPNGNWPGYRDDKLPSALNFPSCVSEEQPQLGLYPIVDRAVWLQQLLPLGVTTIQLRIKDLHGDALSDEIAEAVRIARDHHCRLFINDYWQLAVEHQAYGVHLGQEDLESADLKAIAAAGLRLGVSNHCHYELARGLALRPSYIAVGPTYATQTKDMPWVPHGLDGLQYWTEALADFPLVAIAGIKDHNIGQVSATGVSGVAMITAITDADDPESVTRDLMARMANGVHASHG</sequence>
<dbReference type="InterPro" id="IPR036206">
    <property type="entry name" value="ThiamineP_synth_sf"/>
</dbReference>
<organism evidence="13 14">
    <name type="scientific">Halioglobus japonicus</name>
    <dbReference type="NCBI Taxonomy" id="930805"/>
    <lineage>
        <taxon>Bacteria</taxon>
        <taxon>Pseudomonadati</taxon>
        <taxon>Pseudomonadota</taxon>
        <taxon>Gammaproteobacteria</taxon>
        <taxon>Cellvibrionales</taxon>
        <taxon>Halieaceae</taxon>
        <taxon>Halioglobus</taxon>
    </lineage>
</organism>
<dbReference type="Gene3D" id="3.20.20.70">
    <property type="entry name" value="Aldolase class I"/>
    <property type="match status" value="1"/>
</dbReference>
<comment type="catalytic activity">
    <reaction evidence="8 10">
        <text>2-(2-carboxy-4-methylthiazol-5-yl)ethyl phosphate + 4-amino-2-methyl-5-(diphosphooxymethyl)pyrimidine + 2 H(+) = thiamine phosphate + CO2 + diphosphate</text>
        <dbReference type="Rhea" id="RHEA:47848"/>
        <dbReference type="ChEBI" id="CHEBI:15378"/>
        <dbReference type="ChEBI" id="CHEBI:16526"/>
        <dbReference type="ChEBI" id="CHEBI:33019"/>
        <dbReference type="ChEBI" id="CHEBI:37575"/>
        <dbReference type="ChEBI" id="CHEBI:57841"/>
        <dbReference type="ChEBI" id="CHEBI:62890"/>
        <dbReference type="EC" id="2.5.1.3"/>
    </reaction>
</comment>
<comment type="similarity">
    <text evidence="10">Belongs to the thiamine-phosphate synthase family.</text>
</comment>
<keyword evidence="5" id="KW-0460">Magnesium</keyword>
<keyword evidence="3 10" id="KW-0808">Transferase</keyword>
<dbReference type="InterPro" id="IPR022998">
    <property type="entry name" value="ThiamineP_synth_TenI"/>
</dbReference>
<dbReference type="AlphaFoldDB" id="A0AAP8SN05"/>
<dbReference type="GO" id="GO:0004789">
    <property type="term" value="F:thiamine-phosphate diphosphorylase activity"/>
    <property type="evidence" value="ECO:0007669"/>
    <property type="project" value="UniProtKB-EC"/>
</dbReference>
<evidence type="ECO:0000256" key="10">
    <source>
        <dbReference type="RuleBase" id="RU003826"/>
    </source>
</evidence>
<dbReference type="GO" id="GO:0005737">
    <property type="term" value="C:cytoplasm"/>
    <property type="evidence" value="ECO:0007669"/>
    <property type="project" value="TreeGrafter"/>
</dbReference>
<dbReference type="Pfam" id="PF02581">
    <property type="entry name" value="TMP-TENI"/>
    <property type="match status" value="1"/>
</dbReference>
<dbReference type="FunFam" id="3.20.20.70:FF:000064">
    <property type="entry name" value="Thiamine-phosphate synthase"/>
    <property type="match status" value="1"/>
</dbReference>
<comment type="pathway">
    <text evidence="2 11">Cofactor biosynthesis; thiamine diphosphate biosynthesis; thiamine phosphate from 4-amino-2-methyl-5-diphosphomethylpyrimidine and 4-methyl-5-(2-phosphoethyl)-thiazole: step 1/1.</text>
</comment>
<proteinExistence type="inferred from homology"/>
<keyword evidence="6 10" id="KW-0784">Thiamine biosynthesis</keyword>
<protein>
    <recommendedName>
        <fullName evidence="10">Thiamine-phosphate synthase</fullName>
        <ecNumber evidence="10">2.5.1.3</ecNumber>
    </recommendedName>
    <alternativeName>
        <fullName evidence="10">Thiamine-phosphate pyrophosphorylase</fullName>
    </alternativeName>
</protein>
<gene>
    <name evidence="13" type="ORF">C0029_13830</name>
</gene>
<evidence type="ECO:0000256" key="6">
    <source>
        <dbReference type="ARBA" id="ARBA00022977"/>
    </source>
</evidence>
<evidence type="ECO:0000313" key="14">
    <source>
        <dbReference type="Proteomes" id="UP000235162"/>
    </source>
</evidence>
<evidence type="ECO:0000256" key="5">
    <source>
        <dbReference type="ARBA" id="ARBA00022842"/>
    </source>
</evidence>
<comment type="cofactor">
    <cofactor evidence="1">
        <name>Mg(2+)</name>
        <dbReference type="ChEBI" id="CHEBI:18420"/>
    </cofactor>
</comment>
<evidence type="ECO:0000313" key="13">
    <source>
        <dbReference type="EMBL" id="PLW85966.1"/>
    </source>
</evidence>
<dbReference type="InterPro" id="IPR013785">
    <property type="entry name" value="Aldolase_TIM"/>
</dbReference>
<feature type="domain" description="Thiamine phosphate synthase/TenI" evidence="12">
    <location>
        <begin position="79"/>
        <end position="246"/>
    </location>
</feature>
<dbReference type="CDD" id="cd00564">
    <property type="entry name" value="TMP_TenI"/>
    <property type="match status" value="1"/>
</dbReference>
<dbReference type="InterPro" id="IPR034291">
    <property type="entry name" value="TMP_synthase"/>
</dbReference>
<reference evidence="13 14" key="1">
    <citation type="submission" date="2018-01" db="EMBL/GenBank/DDBJ databases">
        <title>The draft genome sequence of Halioglobus japonicus S1-36.</title>
        <authorList>
            <person name="Du Z.-J."/>
            <person name="Shi M.-J."/>
        </authorList>
    </citation>
    <scope>NUCLEOTIDE SEQUENCE [LARGE SCALE GENOMIC DNA]</scope>
    <source>
        <strain evidence="13 14">S1-36</strain>
    </source>
</reference>
<dbReference type="PANTHER" id="PTHR20857">
    <property type="entry name" value="THIAMINE-PHOSPHATE PYROPHOSPHORYLASE"/>
    <property type="match status" value="1"/>
</dbReference>
<comment type="catalytic activity">
    <reaction evidence="7 10">
        <text>4-methyl-5-(2-phosphooxyethyl)-thiazole + 4-amino-2-methyl-5-(diphosphooxymethyl)pyrimidine + H(+) = thiamine phosphate + diphosphate</text>
        <dbReference type="Rhea" id="RHEA:22328"/>
        <dbReference type="ChEBI" id="CHEBI:15378"/>
        <dbReference type="ChEBI" id="CHEBI:33019"/>
        <dbReference type="ChEBI" id="CHEBI:37575"/>
        <dbReference type="ChEBI" id="CHEBI:57841"/>
        <dbReference type="ChEBI" id="CHEBI:58296"/>
        <dbReference type="EC" id="2.5.1.3"/>
    </reaction>
</comment>
<evidence type="ECO:0000256" key="1">
    <source>
        <dbReference type="ARBA" id="ARBA00001946"/>
    </source>
</evidence>
<comment type="catalytic activity">
    <reaction evidence="9 10">
        <text>2-[(2R,5Z)-2-carboxy-4-methylthiazol-5(2H)-ylidene]ethyl phosphate + 4-amino-2-methyl-5-(diphosphooxymethyl)pyrimidine + 2 H(+) = thiamine phosphate + CO2 + diphosphate</text>
        <dbReference type="Rhea" id="RHEA:47844"/>
        <dbReference type="ChEBI" id="CHEBI:15378"/>
        <dbReference type="ChEBI" id="CHEBI:16526"/>
        <dbReference type="ChEBI" id="CHEBI:33019"/>
        <dbReference type="ChEBI" id="CHEBI:37575"/>
        <dbReference type="ChEBI" id="CHEBI:57841"/>
        <dbReference type="ChEBI" id="CHEBI:62899"/>
        <dbReference type="EC" id="2.5.1.3"/>
    </reaction>
</comment>
<evidence type="ECO:0000256" key="8">
    <source>
        <dbReference type="ARBA" id="ARBA00047851"/>
    </source>
</evidence>
<dbReference type="GO" id="GO:0046872">
    <property type="term" value="F:metal ion binding"/>
    <property type="evidence" value="ECO:0007669"/>
    <property type="project" value="UniProtKB-KW"/>
</dbReference>
<evidence type="ECO:0000259" key="12">
    <source>
        <dbReference type="Pfam" id="PF02581"/>
    </source>
</evidence>
<evidence type="ECO:0000256" key="9">
    <source>
        <dbReference type="ARBA" id="ARBA00047883"/>
    </source>
</evidence>
<dbReference type="EMBL" id="PKUR01000003">
    <property type="protein sequence ID" value="PLW85966.1"/>
    <property type="molecule type" value="Genomic_DNA"/>
</dbReference>
<dbReference type="Proteomes" id="UP000235162">
    <property type="component" value="Unassembled WGS sequence"/>
</dbReference>
<evidence type="ECO:0000256" key="3">
    <source>
        <dbReference type="ARBA" id="ARBA00022679"/>
    </source>
</evidence>
<keyword evidence="14" id="KW-1185">Reference proteome</keyword>
<evidence type="ECO:0000256" key="4">
    <source>
        <dbReference type="ARBA" id="ARBA00022723"/>
    </source>
</evidence>
<dbReference type="EC" id="2.5.1.3" evidence="10"/>
<keyword evidence="4" id="KW-0479">Metal-binding</keyword>
<dbReference type="PANTHER" id="PTHR20857:SF15">
    <property type="entry name" value="THIAMINE-PHOSPHATE SYNTHASE"/>
    <property type="match status" value="1"/>
</dbReference>
<dbReference type="GO" id="GO:0009228">
    <property type="term" value="P:thiamine biosynthetic process"/>
    <property type="evidence" value="ECO:0007669"/>
    <property type="project" value="UniProtKB-KW"/>
</dbReference>